<accession>X1QTY7</accession>
<name>X1QTY7_9ZZZZ</name>
<dbReference type="EMBL" id="BARV01043161">
    <property type="protein sequence ID" value="GAI54370.1"/>
    <property type="molecule type" value="Genomic_DNA"/>
</dbReference>
<proteinExistence type="predicted"/>
<evidence type="ECO:0000313" key="1">
    <source>
        <dbReference type="EMBL" id="GAI54370.1"/>
    </source>
</evidence>
<organism evidence="1">
    <name type="scientific">marine sediment metagenome</name>
    <dbReference type="NCBI Taxonomy" id="412755"/>
    <lineage>
        <taxon>unclassified sequences</taxon>
        <taxon>metagenomes</taxon>
        <taxon>ecological metagenomes</taxon>
    </lineage>
</organism>
<sequence>MDDNDERLGGHVTIVIPKGRYRRARMLIGCPLSREPGRWEKRAVYGC</sequence>
<dbReference type="AlphaFoldDB" id="X1QTY7"/>
<protein>
    <submittedName>
        <fullName evidence="1">Uncharacterized protein</fullName>
    </submittedName>
</protein>
<gene>
    <name evidence="1" type="ORF">S06H3_64557</name>
</gene>
<reference evidence="1" key="1">
    <citation type="journal article" date="2014" name="Front. Microbiol.">
        <title>High frequency of phylogenetically diverse reductive dehalogenase-homologous genes in deep subseafloor sedimentary metagenomes.</title>
        <authorList>
            <person name="Kawai M."/>
            <person name="Futagami T."/>
            <person name="Toyoda A."/>
            <person name="Takaki Y."/>
            <person name="Nishi S."/>
            <person name="Hori S."/>
            <person name="Arai W."/>
            <person name="Tsubouchi T."/>
            <person name="Morono Y."/>
            <person name="Uchiyama I."/>
            <person name="Ito T."/>
            <person name="Fujiyama A."/>
            <person name="Inagaki F."/>
            <person name="Takami H."/>
        </authorList>
    </citation>
    <scope>NUCLEOTIDE SEQUENCE</scope>
    <source>
        <strain evidence="1">Expedition CK06-06</strain>
    </source>
</reference>
<comment type="caution">
    <text evidence="1">The sequence shown here is derived from an EMBL/GenBank/DDBJ whole genome shotgun (WGS) entry which is preliminary data.</text>
</comment>